<dbReference type="SUPFAM" id="SSF52540">
    <property type="entry name" value="P-loop containing nucleoside triphosphate hydrolases"/>
    <property type="match status" value="1"/>
</dbReference>
<sequence>MYKEMKSVTSKKSRLLVIQNLIIQFTVRGRVLTAIRDISLDLYKGESLAIVGESGSGKSVLMKSIMGLLDKNGSIKQGRIIYQAQDLGQFTTEQEWLRIRGKEIAMVTQDPMTSLNPLKTIGKQIEECVVLHQGLKGKEAYEETLKLLTDVGIHDVKKRYKQYPHEFSGGMRQRIVIAIAIACKPNILICDEPTTALDVTIQAQILQLLKNLQHKYGLTIVYITHDLGVVAKVADRIAVMYAGDVIEVGKTHEIFFNSKHPYTWALISSLPQLGSKGEALYSIKGTPPNLFQEIKGDAFAPRNQYALKIDFIERPPFFQVSDTHYARTWLLDPLAPKVEPPAALQAFFAEGREYASE</sequence>
<dbReference type="InterPro" id="IPR050388">
    <property type="entry name" value="ABC_Ni/Peptide_Import"/>
</dbReference>
<dbReference type="PROSITE" id="PS50893">
    <property type="entry name" value="ABC_TRANSPORTER_2"/>
    <property type="match status" value="1"/>
</dbReference>
<keyword evidence="3" id="KW-0813">Transport</keyword>
<evidence type="ECO:0000256" key="2">
    <source>
        <dbReference type="ARBA" id="ARBA00005417"/>
    </source>
</evidence>
<gene>
    <name evidence="9" type="ORF">BG258_08145</name>
</gene>
<evidence type="ECO:0000256" key="4">
    <source>
        <dbReference type="ARBA" id="ARBA00022475"/>
    </source>
</evidence>
<dbReference type="InterPro" id="IPR003593">
    <property type="entry name" value="AAA+_ATPase"/>
</dbReference>
<name>A0A1E4R673_9BACI</name>
<dbReference type="AlphaFoldDB" id="A0A1E4R673"/>
<keyword evidence="7" id="KW-0472">Membrane</keyword>
<comment type="subcellular location">
    <subcellularLocation>
        <location evidence="1">Cell membrane</location>
        <topology evidence="1">Peripheral membrane protein</topology>
    </subcellularLocation>
</comment>
<dbReference type="InterPro" id="IPR027417">
    <property type="entry name" value="P-loop_NTPase"/>
</dbReference>
<evidence type="ECO:0000256" key="7">
    <source>
        <dbReference type="ARBA" id="ARBA00023136"/>
    </source>
</evidence>
<evidence type="ECO:0000256" key="5">
    <source>
        <dbReference type="ARBA" id="ARBA00022741"/>
    </source>
</evidence>
<dbReference type="OrthoDB" id="9802264at2"/>
<comment type="caution">
    <text evidence="9">The sequence shown here is derived from an EMBL/GenBank/DDBJ whole genome shotgun (WGS) entry which is preliminary data.</text>
</comment>
<keyword evidence="4" id="KW-1003">Cell membrane</keyword>
<keyword evidence="6 9" id="KW-0067">ATP-binding</keyword>
<accession>A0A1E4R673</accession>
<dbReference type="SMART" id="SM00382">
    <property type="entry name" value="AAA"/>
    <property type="match status" value="1"/>
</dbReference>
<dbReference type="Pfam" id="PF00005">
    <property type="entry name" value="ABC_tran"/>
    <property type="match status" value="1"/>
</dbReference>
<evidence type="ECO:0000259" key="8">
    <source>
        <dbReference type="PROSITE" id="PS50893"/>
    </source>
</evidence>
<proteinExistence type="inferred from homology"/>
<evidence type="ECO:0000256" key="6">
    <source>
        <dbReference type="ARBA" id="ARBA00022840"/>
    </source>
</evidence>
<dbReference type="InterPro" id="IPR013563">
    <property type="entry name" value="Oligopep_ABC_C"/>
</dbReference>
<dbReference type="PROSITE" id="PS00211">
    <property type="entry name" value="ABC_TRANSPORTER_1"/>
    <property type="match status" value="1"/>
</dbReference>
<reference evidence="9 10" key="1">
    <citation type="submission" date="2016-09" db="EMBL/GenBank/DDBJ databases">
        <title>Draft genome sequence of the soil isolate, Lysinibacillus fusiformis M5, a potential hypoxanthine producer.</title>
        <authorList>
            <person name="Gallegos-Monterrosa R."/>
            <person name="Maroti G."/>
            <person name="Balint B."/>
            <person name="Kovacs A.T."/>
        </authorList>
    </citation>
    <scope>NUCLEOTIDE SEQUENCE [LARGE SCALE GENOMIC DNA]</scope>
    <source>
        <strain evidence="9 10">M5</strain>
    </source>
</reference>
<evidence type="ECO:0000256" key="3">
    <source>
        <dbReference type="ARBA" id="ARBA00022448"/>
    </source>
</evidence>
<dbReference type="GO" id="GO:0005886">
    <property type="term" value="C:plasma membrane"/>
    <property type="evidence" value="ECO:0007669"/>
    <property type="project" value="UniProtKB-SubCell"/>
</dbReference>
<dbReference type="GO" id="GO:0005524">
    <property type="term" value="F:ATP binding"/>
    <property type="evidence" value="ECO:0007669"/>
    <property type="project" value="UniProtKB-KW"/>
</dbReference>
<dbReference type="FunFam" id="3.40.50.300:FF:000016">
    <property type="entry name" value="Oligopeptide ABC transporter ATP-binding component"/>
    <property type="match status" value="1"/>
</dbReference>
<keyword evidence="5" id="KW-0547">Nucleotide-binding</keyword>
<dbReference type="EMBL" id="MECQ01000001">
    <property type="protein sequence ID" value="ODV55878.1"/>
    <property type="molecule type" value="Genomic_DNA"/>
</dbReference>
<dbReference type="InterPro" id="IPR017871">
    <property type="entry name" value="ABC_transporter-like_CS"/>
</dbReference>
<evidence type="ECO:0000313" key="10">
    <source>
        <dbReference type="Proteomes" id="UP000094784"/>
    </source>
</evidence>
<dbReference type="Pfam" id="PF08352">
    <property type="entry name" value="oligo_HPY"/>
    <property type="match status" value="1"/>
</dbReference>
<dbReference type="RefSeq" id="WP_069480915.1">
    <property type="nucleotide sequence ID" value="NZ_KV766182.1"/>
</dbReference>
<dbReference type="GO" id="GO:0016887">
    <property type="term" value="F:ATP hydrolysis activity"/>
    <property type="evidence" value="ECO:0007669"/>
    <property type="project" value="InterPro"/>
</dbReference>
<dbReference type="PANTHER" id="PTHR43297">
    <property type="entry name" value="OLIGOPEPTIDE TRANSPORT ATP-BINDING PROTEIN APPD"/>
    <property type="match status" value="1"/>
</dbReference>
<dbReference type="CDD" id="cd03257">
    <property type="entry name" value="ABC_NikE_OppD_transporters"/>
    <property type="match status" value="1"/>
</dbReference>
<protein>
    <submittedName>
        <fullName evidence="9">Peptide ABC transporter ATP-binding protein</fullName>
    </submittedName>
</protein>
<evidence type="ECO:0000313" key="9">
    <source>
        <dbReference type="EMBL" id="ODV55878.1"/>
    </source>
</evidence>
<organism evidence="9 10">
    <name type="scientific">Lysinibacillus fusiformis</name>
    <dbReference type="NCBI Taxonomy" id="28031"/>
    <lineage>
        <taxon>Bacteria</taxon>
        <taxon>Bacillati</taxon>
        <taxon>Bacillota</taxon>
        <taxon>Bacilli</taxon>
        <taxon>Bacillales</taxon>
        <taxon>Bacillaceae</taxon>
        <taxon>Lysinibacillus</taxon>
    </lineage>
</organism>
<comment type="similarity">
    <text evidence="2">Belongs to the ABC transporter superfamily.</text>
</comment>
<dbReference type="NCBIfam" id="TIGR01727">
    <property type="entry name" value="oligo_HPY"/>
    <property type="match status" value="1"/>
</dbReference>
<dbReference type="Proteomes" id="UP000094784">
    <property type="component" value="Unassembled WGS sequence"/>
</dbReference>
<dbReference type="PANTHER" id="PTHR43297:SF2">
    <property type="entry name" value="DIPEPTIDE TRANSPORT ATP-BINDING PROTEIN DPPD"/>
    <property type="match status" value="1"/>
</dbReference>
<dbReference type="InterPro" id="IPR003439">
    <property type="entry name" value="ABC_transporter-like_ATP-bd"/>
</dbReference>
<feature type="domain" description="ABC transporter" evidence="8">
    <location>
        <begin position="16"/>
        <end position="267"/>
    </location>
</feature>
<dbReference type="GO" id="GO:0015833">
    <property type="term" value="P:peptide transport"/>
    <property type="evidence" value="ECO:0007669"/>
    <property type="project" value="InterPro"/>
</dbReference>
<dbReference type="Gene3D" id="3.40.50.300">
    <property type="entry name" value="P-loop containing nucleotide triphosphate hydrolases"/>
    <property type="match status" value="1"/>
</dbReference>
<evidence type="ECO:0000256" key="1">
    <source>
        <dbReference type="ARBA" id="ARBA00004202"/>
    </source>
</evidence>